<sequence length="686" mass="77482">MEVLSATASIIAVVQGIVGCWKIYSSVKDAREDISRLQAQVLSIQELTTRVEALVRGPDGQRLTGSDELKNALKGCNIELRQLRDRLDSGNRRSRKLLSVIKIHAKWPFTGPEVLKTVNNLERWKQSIALALNINQVAQLIHISQKLDFAGLPFAEGAAYGSYSDRHQPECLEETRVDLLRHISKWVEDPHGKCIFWLSGKAGTGKSTISRTVARNLGENGQLAASFFFRRGEKDRVDAAKFFTTVASQLANSIRDIAPSIQSAIDAEPRISSMGPREQFNKLIFEPLSQLRCSSNQKIDKIKAVVVIDALDECHHEEDERLIISQLGRLKEIQAVEMRVFLTSRPELPERLGFGELSDGTHQDVVLHKVPGIEHDIELFFDRQFSDIRRFHSLPDSWPATEDVQRLVKMAVPLFIFAATACRFIGDSKRDPEQRIKIVMEYQTDWRARKLEQTYFPVLHSLASDELSEPHDTLAADFKAIVGAILTLASPLSVPSLSGLLCIPEPAINRMLDQLHSVLDVPSQAQRNAPIRALHLSFRDFLFDESLRSDTKFHHFWIDDKESHRKLYSKCVELMSGSKGLKKDICGLRSPGTLRHEIKTSVIESGLSMELRYACRYWVYHLQQSGDCVNDGDMVHKFLQRHVLHWLEAMSLSDEIRETISIVGALSAKVDVSRILRDLLGFTDIS</sequence>
<dbReference type="OrthoDB" id="674604at2759"/>
<dbReference type="eggNOG" id="ENOG502SHJ9">
    <property type="taxonomic scope" value="Eukaryota"/>
</dbReference>
<evidence type="ECO:0000256" key="2">
    <source>
        <dbReference type="SAM" id="Coils"/>
    </source>
</evidence>
<dbReference type="InterPro" id="IPR027417">
    <property type="entry name" value="P-loop_NTPase"/>
</dbReference>
<dbReference type="PANTHER" id="PTHR10039">
    <property type="entry name" value="AMELOGENIN"/>
    <property type="match status" value="1"/>
</dbReference>
<dbReference type="Pfam" id="PF24883">
    <property type="entry name" value="NPHP3_N"/>
    <property type="match status" value="1"/>
</dbReference>
<keyword evidence="2" id="KW-0175">Coiled coil</keyword>
<dbReference type="PANTHER" id="PTHR10039:SF17">
    <property type="entry name" value="FUNGAL STAND N-TERMINAL GOODBYE DOMAIN-CONTAINING PROTEIN-RELATED"/>
    <property type="match status" value="1"/>
</dbReference>
<dbReference type="InterPro" id="IPR056884">
    <property type="entry name" value="NPHP3-like_N"/>
</dbReference>
<name>S8ABC3_DACHA</name>
<evidence type="ECO:0000259" key="3">
    <source>
        <dbReference type="Pfam" id="PF24883"/>
    </source>
</evidence>
<evidence type="ECO:0000256" key="1">
    <source>
        <dbReference type="ARBA" id="ARBA00022737"/>
    </source>
</evidence>
<keyword evidence="5" id="KW-1185">Reference proteome</keyword>
<feature type="domain" description="Nephrocystin 3-like N-terminal" evidence="3">
    <location>
        <begin position="183"/>
        <end position="345"/>
    </location>
</feature>
<comment type="caution">
    <text evidence="4">The sequence shown here is derived from an EMBL/GenBank/DDBJ whole genome shotgun (WGS) entry which is preliminary data.</text>
</comment>
<evidence type="ECO:0000313" key="4">
    <source>
        <dbReference type="EMBL" id="EPS38391.1"/>
    </source>
</evidence>
<dbReference type="Proteomes" id="UP000015100">
    <property type="component" value="Unassembled WGS sequence"/>
</dbReference>
<keyword evidence="1" id="KW-0677">Repeat</keyword>
<reference evidence="5" key="2">
    <citation type="submission" date="2013-04" db="EMBL/GenBank/DDBJ databases">
        <title>Genomic mechanisms accounting for the adaptation to parasitism in nematode-trapping fungi.</title>
        <authorList>
            <person name="Ahren D.G."/>
        </authorList>
    </citation>
    <scope>NUCLEOTIDE SEQUENCE [LARGE SCALE GENOMIC DNA]</scope>
    <source>
        <strain evidence="5">CBS 200.50</strain>
    </source>
</reference>
<evidence type="ECO:0000313" key="5">
    <source>
        <dbReference type="Proteomes" id="UP000015100"/>
    </source>
</evidence>
<dbReference type="HOGENOM" id="CLU_000288_6_10_1"/>
<accession>S8ABC3</accession>
<dbReference type="Gene3D" id="3.40.50.300">
    <property type="entry name" value="P-loop containing nucleotide triphosphate hydrolases"/>
    <property type="match status" value="1"/>
</dbReference>
<feature type="coiled-coil region" evidence="2">
    <location>
        <begin position="27"/>
        <end position="86"/>
    </location>
</feature>
<reference evidence="4 5" key="1">
    <citation type="journal article" date="2013" name="PLoS Genet.">
        <title>Genomic mechanisms accounting for the adaptation to parasitism in nematode-trapping fungi.</title>
        <authorList>
            <person name="Meerupati T."/>
            <person name="Andersson K.M."/>
            <person name="Friman E."/>
            <person name="Kumar D."/>
            <person name="Tunlid A."/>
            <person name="Ahren D."/>
        </authorList>
    </citation>
    <scope>NUCLEOTIDE SEQUENCE [LARGE SCALE GENOMIC DNA]</scope>
    <source>
        <strain evidence="4 5">CBS 200.50</strain>
    </source>
</reference>
<proteinExistence type="predicted"/>
<gene>
    <name evidence="4" type="ORF">H072_7869</name>
</gene>
<dbReference type="SUPFAM" id="SSF52540">
    <property type="entry name" value="P-loop containing nucleoside triphosphate hydrolases"/>
    <property type="match status" value="1"/>
</dbReference>
<organism evidence="4 5">
    <name type="scientific">Dactylellina haptotyla (strain CBS 200.50)</name>
    <name type="common">Nematode-trapping fungus</name>
    <name type="synonym">Monacrosporium haptotylum</name>
    <dbReference type="NCBI Taxonomy" id="1284197"/>
    <lineage>
        <taxon>Eukaryota</taxon>
        <taxon>Fungi</taxon>
        <taxon>Dikarya</taxon>
        <taxon>Ascomycota</taxon>
        <taxon>Pezizomycotina</taxon>
        <taxon>Orbiliomycetes</taxon>
        <taxon>Orbiliales</taxon>
        <taxon>Orbiliaceae</taxon>
        <taxon>Dactylellina</taxon>
    </lineage>
</organism>
<dbReference type="AlphaFoldDB" id="S8ABC3"/>
<dbReference type="STRING" id="1284197.S8ABC3"/>
<dbReference type="EMBL" id="AQGS01000570">
    <property type="protein sequence ID" value="EPS38391.1"/>
    <property type="molecule type" value="Genomic_DNA"/>
</dbReference>
<dbReference type="OMA" id="SERERCF"/>
<protein>
    <recommendedName>
        <fullName evidence="3">Nephrocystin 3-like N-terminal domain-containing protein</fullName>
    </recommendedName>
</protein>